<proteinExistence type="inferred from homology"/>
<keyword evidence="10" id="KW-1185">Reference proteome</keyword>
<evidence type="ECO:0000259" key="8">
    <source>
        <dbReference type="Pfam" id="PF14322"/>
    </source>
</evidence>
<evidence type="ECO:0000256" key="4">
    <source>
        <dbReference type="ARBA" id="ARBA00023136"/>
    </source>
</evidence>
<evidence type="ECO:0000259" key="7">
    <source>
        <dbReference type="Pfam" id="PF07980"/>
    </source>
</evidence>
<dbReference type="InterPro" id="IPR033985">
    <property type="entry name" value="SusD-like_N"/>
</dbReference>
<evidence type="ECO:0000256" key="5">
    <source>
        <dbReference type="ARBA" id="ARBA00023237"/>
    </source>
</evidence>
<keyword evidence="3 6" id="KW-0732">Signal</keyword>
<dbReference type="AlphaFoldDB" id="D1PYI1"/>
<comment type="similarity">
    <text evidence="2">Belongs to the SusD family.</text>
</comment>
<organism evidence="9 10">
    <name type="scientific">Hallella bergensis DSM 17361</name>
    <dbReference type="NCBI Taxonomy" id="585502"/>
    <lineage>
        <taxon>Bacteria</taxon>
        <taxon>Pseudomonadati</taxon>
        <taxon>Bacteroidota</taxon>
        <taxon>Bacteroidia</taxon>
        <taxon>Bacteroidales</taxon>
        <taxon>Prevotellaceae</taxon>
        <taxon>Hallella</taxon>
    </lineage>
</organism>
<dbReference type="Proteomes" id="UP000003160">
    <property type="component" value="Unassembled WGS sequence"/>
</dbReference>
<dbReference type="HOGENOM" id="CLU_015553_1_4_10"/>
<evidence type="ECO:0000256" key="6">
    <source>
        <dbReference type="SAM" id="SignalP"/>
    </source>
</evidence>
<dbReference type="InterPro" id="IPR012944">
    <property type="entry name" value="SusD_RagB_dom"/>
</dbReference>
<dbReference type="PROSITE" id="PS51257">
    <property type="entry name" value="PROKAR_LIPOPROTEIN"/>
    <property type="match status" value="1"/>
</dbReference>
<feature type="domain" description="RagB/SusD" evidence="7">
    <location>
        <begin position="419"/>
        <end position="690"/>
    </location>
</feature>
<dbReference type="OrthoDB" id="5694214at2"/>
<protein>
    <submittedName>
        <fullName evidence="9">SusD family protein</fullName>
    </submittedName>
</protein>
<dbReference type="Gene3D" id="1.25.40.390">
    <property type="match status" value="2"/>
</dbReference>
<feature type="domain" description="SusD-like N-terminal" evidence="8">
    <location>
        <begin position="114"/>
        <end position="208"/>
    </location>
</feature>
<evidence type="ECO:0000313" key="9">
    <source>
        <dbReference type="EMBL" id="EFA43526.1"/>
    </source>
</evidence>
<dbReference type="SUPFAM" id="SSF48452">
    <property type="entry name" value="TPR-like"/>
    <property type="match status" value="1"/>
</dbReference>
<dbReference type="Pfam" id="PF07980">
    <property type="entry name" value="SusD_RagB"/>
    <property type="match status" value="1"/>
</dbReference>
<name>D1PYI1_9BACT</name>
<evidence type="ECO:0000313" key="10">
    <source>
        <dbReference type="Proteomes" id="UP000003160"/>
    </source>
</evidence>
<comment type="caution">
    <text evidence="9">The sequence shown here is derived from an EMBL/GenBank/DDBJ whole genome shotgun (WGS) entry which is preliminary data.</text>
</comment>
<reference evidence="9 10" key="1">
    <citation type="submission" date="2009-10" db="EMBL/GenBank/DDBJ databases">
        <authorList>
            <person name="Qin X."/>
            <person name="Bachman B."/>
            <person name="Battles P."/>
            <person name="Bell A."/>
            <person name="Bess C."/>
            <person name="Bickham C."/>
            <person name="Chaboub L."/>
            <person name="Chen D."/>
            <person name="Coyle M."/>
            <person name="Deiros D.R."/>
            <person name="Dinh H."/>
            <person name="Forbes L."/>
            <person name="Fowler G."/>
            <person name="Francisco L."/>
            <person name="Fu Q."/>
            <person name="Gubbala S."/>
            <person name="Hale W."/>
            <person name="Han Y."/>
            <person name="Hemphill L."/>
            <person name="Highlander S.K."/>
            <person name="Hirani K."/>
            <person name="Hogues M."/>
            <person name="Jackson L."/>
            <person name="Jakkamsetti A."/>
            <person name="Javaid M."/>
            <person name="Jiang H."/>
            <person name="Korchina V."/>
            <person name="Kovar C."/>
            <person name="Lara F."/>
            <person name="Lee S."/>
            <person name="Mata R."/>
            <person name="Mathew T."/>
            <person name="Moen C."/>
            <person name="Morales K."/>
            <person name="Munidasa M."/>
            <person name="Nazareth L."/>
            <person name="Ngo R."/>
            <person name="Nguyen L."/>
            <person name="Okwuonu G."/>
            <person name="Ongeri F."/>
            <person name="Patil S."/>
            <person name="Petrosino J."/>
            <person name="Pham C."/>
            <person name="Pham P."/>
            <person name="Pu L.-L."/>
            <person name="Puazo M."/>
            <person name="Raj R."/>
            <person name="Reid J."/>
            <person name="Rouhana J."/>
            <person name="Saada N."/>
            <person name="Shang Y."/>
            <person name="Simmons D."/>
            <person name="Thornton R."/>
            <person name="Warren J."/>
            <person name="Weissenberger G."/>
            <person name="Zhang J."/>
            <person name="Zhang L."/>
            <person name="Zhou C."/>
            <person name="Zhu D."/>
            <person name="Muzny D."/>
            <person name="Worley K."/>
            <person name="Gibbs R."/>
        </authorList>
    </citation>
    <scope>NUCLEOTIDE SEQUENCE [LARGE SCALE GENOMIC DNA]</scope>
    <source>
        <strain evidence="9 10">DSM 17361</strain>
    </source>
</reference>
<feature type="signal peptide" evidence="6">
    <location>
        <begin position="1"/>
        <end position="22"/>
    </location>
</feature>
<dbReference type="GO" id="GO:0009279">
    <property type="term" value="C:cell outer membrane"/>
    <property type="evidence" value="ECO:0007669"/>
    <property type="project" value="UniProtKB-SubCell"/>
</dbReference>
<keyword evidence="4" id="KW-0472">Membrane</keyword>
<evidence type="ECO:0000256" key="3">
    <source>
        <dbReference type="ARBA" id="ARBA00022729"/>
    </source>
</evidence>
<accession>D1PYI1</accession>
<evidence type="ECO:0000256" key="2">
    <source>
        <dbReference type="ARBA" id="ARBA00006275"/>
    </source>
</evidence>
<comment type="subcellular location">
    <subcellularLocation>
        <location evidence="1">Cell outer membrane</location>
    </subcellularLocation>
</comment>
<keyword evidence="5" id="KW-0998">Cell outer membrane</keyword>
<gene>
    <name evidence="9" type="ORF">HMPREF0645_2016</name>
</gene>
<dbReference type="RefSeq" id="WP_007174119.1">
    <property type="nucleotide sequence ID" value="NZ_GG704781.1"/>
</dbReference>
<dbReference type="Pfam" id="PF14322">
    <property type="entry name" value="SusD-like_3"/>
    <property type="match status" value="1"/>
</dbReference>
<dbReference type="EMBL" id="ACKS01000078">
    <property type="protein sequence ID" value="EFA43526.1"/>
    <property type="molecule type" value="Genomic_DNA"/>
</dbReference>
<sequence>MKKILSLSFAVLAFGLTTTSCSDYLEEDNKTGETADLAYNTVTGIDGLVYSAYSYTRGWWGKEPALGLSEMGSDLFYYGYDNKQKSLCSYDMTAESFGFDSKSGTAAVNNNPCLDQYWELFYAGIDVCNNTLKYVSQCSVINDAKKTAYEGDALFLRALYYSQMVALWGPIPYNDKPITNENYGTTPVRQPEPIVYKHILDDLKLAMEKYKTAGIMTQADATGAGRAYYYSAKALYARVALYAASWLGESSVEGYGNLYTEALNAANDVINSSGASFYSRYSDTWNMKNEENNKESLFSVHYNNVLSAGFDNCVPYRFSVDANGNHNQFNSLLTRKGYNSNGGNAGLLMFVPMWNNGATDLGGNGTKNTQVFVRCTKPSNASITSAKTGKGVDIAKYYSPYGRGFTRYLPSLYLWTILDEVKETDQRYNGTIITSYRIPEELSKNAKNYPDMSDQPFVDYEKAYAVDGNYFNGGGAAIRFSLLDGNSPEGKALQAEAKNKYRLQFASGGDIPVYTSMDPATAKPTELAKPKSDVYGDTRYNTYKIGGWCSFPGIKKFLDDQYDPEYPTYDISYRDFMVLRLAEMYLIKAEAEMKTGANSASLATLNKLRTARAIAGKDNTLNGTVTIETILKERALELCGEYQRWFDLKRTHKLIDHVKSYNAQSSDNIALKHYYRPIPLYELEAVTNLSGESYKQNADGVLQYNNVSDKMWQNPGY</sequence>
<dbReference type="eggNOG" id="COG0436">
    <property type="taxonomic scope" value="Bacteria"/>
</dbReference>
<evidence type="ECO:0000256" key="1">
    <source>
        <dbReference type="ARBA" id="ARBA00004442"/>
    </source>
</evidence>
<feature type="chain" id="PRO_5003024977" evidence="6">
    <location>
        <begin position="23"/>
        <end position="717"/>
    </location>
</feature>
<dbReference type="InterPro" id="IPR011990">
    <property type="entry name" value="TPR-like_helical_dom_sf"/>
</dbReference>